<protein>
    <submittedName>
        <fullName evidence="1">Uncharacterized protein</fullName>
    </submittedName>
</protein>
<evidence type="ECO:0000313" key="1">
    <source>
        <dbReference type="EMBL" id="KAK4322931.1"/>
    </source>
</evidence>
<dbReference type="AlphaFoldDB" id="A0AAE1QAU8"/>
<keyword evidence="2" id="KW-1185">Reference proteome</keyword>
<sequence length="75" mass="8370">MNAFHIAHANPYYSNHHKSLSYEPTPHPTTVNNTVHFNTAINTENTTINGGTIATVPNIIINQASQNTLYHNQRT</sequence>
<proteinExistence type="predicted"/>
<evidence type="ECO:0000313" key="2">
    <source>
        <dbReference type="Proteomes" id="UP001292094"/>
    </source>
</evidence>
<organism evidence="1 2">
    <name type="scientific">Petrolisthes manimaculis</name>
    <dbReference type="NCBI Taxonomy" id="1843537"/>
    <lineage>
        <taxon>Eukaryota</taxon>
        <taxon>Metazoa</taxon>
        <taxon>Ecdysozoa</taxon>
        <taxon>Arthropoda</taxon>
        <taxon>Crustacea</taxon>
        <taxon>Multicrustacea</taxon>
        <taxon>Malacostraca</taxon>
        <taxon>Eumalacostraca</taxon>
        <taxon>Eucarida</taxon>
        <taxon>Decapoda</taxon>
        <taxon>Pleocyemata</taxon>
        <taxon>Anomura</taxon>
        <taxon>Galatheoidea</taxon>
        <taxon>Porcellanidae</taxon>
        <taxon>Petrolisthes</taxon>
    </lineage>
</organism>
<name>A0AAE1QAU8_9EUCA</name>
<reference evidence="1" key="1">
    <citation type="submission" date="2023-11" db="EMBL/GenBank/DDBJ databases">
        <title>Genome assemblies of two species of porcelain crab, Petrolisthes cinctipes and Petrolisthes manimaculis (Anomura: Porcellanidae).</title>
        <authorList>
            <person name="Angst P."/>
        </authorList>
    </citation>
    <scope>NUCLEOTIDE SEQUENCE</scope>
    <source>
        <strain evidence="1">PB745_02</strain>
        <tissue evidence="1">Gill</tissue>
    </source>
</reference>
<accession>A0AAE1QAU8</accession>
<comment type="caution">
    <text evidence="1">The sequence shown here is derived from an EMBL/GenBank/DDBJ whole genome shotgun (WGS) entry which is preliminary data.</text>
</comment>
<dbReference type="EMBL" id="JAWZYT010000485">
    <property type="protein sequence ID" value="KAK4322931.1"/>
    <property type="molecule type" value="Genomic_DNA"/>
</dbReference>
<gene>
    <name evidence="1" type="ORF">Pmani_006329</name>
</gene>
<dbReference type="Proteomes" id="UP001292094">
    <property type="component" value="Unassembled WGS sequence"/>
</dbReference>